<keyword evidence="4 5" id="KW-0720">Serine protease</keyword>
<dbReference type="PANTHER" id="PTHR43806:SF11">
    <property type="entry name" value="CEREVISIN-RELATED"/>
    <property type="match status" value="1"/>
</dbReference>
<protein>
    <submittedName>
        <fullName evidence="7">Peptidase S8</fullName>
    </submittedName>
</protein>
<feature type="domain" description="Peptidase S8/S53" evidence="6">
    <location>
        <begin position="46"/>
        <end position="271"/>
    </location>
</feature>
<dbReference type="RefSeq" id="WP_121681009.1">
    <property type="nucleotide sequence ID" value="NZ_RCVZ01000008.1"/>
</dbReference>
<dbReference type="CDD" id="cd00306">
    <property type="entry name" value="Peptidases_S8_S53"/>
    <property type="match status" value="1"/>
</dbReference>
<dbReference type="AlphaFoldDB" id="A0A3L7JVR9"/>
<reference evidence="7 8" key="1">
    <citation type="submission" date="2018-10" db="EMBL/GenBank/DDBJ databases">
        <title>Falsibacillus sp. genome draft.</title>
        <authorList>
            <person name="Shi S."/>
        </authorList>
    </citation>
    <scope>NUCLEOTIDE SEQUENCE [LARGE SCALE GENOMIC DNA]</scope>
    <source>
        <strain evidence="7 8">GY 10110</strain>
    </source>
</reference>
<comment type="similarity">
    <text evidence="1 5">Belongs to the peptidase S8 family.</text>
</comment>
<evidence type="ECO:0000256" key="4">
    <source>
        <dbReference type="ARBA" id="ARBA00022825"/>
    </source>
</evidence>
<comment type="caution">
    <text evidence="7">The sequence shown here is derived from an EMBL/GenBank/DDBJ whole genome shotgun (WGS) entry which is preliminary data.</text>
</comment>
<dbReference type="PANTHER" id="PTHR43806">
    <property type="entry name" value="PEPTIDASE S8"/>
    <property type="match status" value="1"/>
</dbReference>
<evidence type="ECO:0000256" key="1">
    <source>
        <dbReference type="ARBA" id="ARBA00011073"/>
    </source>
</evidence>
<evidence type="ECO:0000259" key="6">
    <source>
        <dbReference type="Pfam" id="PF00082"/>
    </source>
</evidence>
<dbReference type="PROSITE" id="PS51892">
    <property type="entry name" value="SUBTILASE"/>
    <property type="match status" value="1"/>
</dbReference>
<name>A0A3L7JVR9_9BACI</name>
<organism evidence="7 8">
    <name type="scientific">Falsibacillus albus</name>
    <dbReference type="NCBI Taxonomy" id="2478915"/>
    <lineage>
        <taxon>Bacteria</taxon>
        <taxon>Bacillati</taxon>
        <taxon>Bacillota</taxon>
        <taxon>Bacilli</taxon>
        <taxon>Bacillales</taxon>
        <taxon>Bacillaceae</taxon>
        <taxon>Falsibacillus</taxon>
    </lineage>
</organism>
<dbReference type="PRINTS" id="PR00723">
    <property type="entry name" value="SUBTILISIN"/>
</dbReference>
<dbReference type="Proteomes" id="UP000276770">
    <property type="component" value="Unassembled WGS sequence"/>
</dbReference>
<feature type="active site" description="Charge relay system" evidence="5">
    <location>
        <position position="86"/>
    </location>
</feature>
<dbReference type="InterPro" id="IPR050131">
    <property type="entry name" value="Peptidase_S8_subtilisin-like"/>
</dbReference>
<proteinExistence type="inferred from homology"/>
<dbReference type="InterPro" id="IPR015500">
    <property type="entry name" value="Peptidase_S8_subtilisin-rel"/>
</dbReference>
<dbReference type="EMBL" id="RCVZ01000008">
    <property type="protein sequence ID" value="RLQ94846.1"/>
    <property type="molecule type" value="Genomic_DNA"/>
</dbReference>
<dbReference type="InterPro" id="IPR036852">
    <property type="entry name" value="Peptidase_S8/S53_dom_sf"/>
</dbReference>
<evidence type="ECO:0000256" key="3">
    <source>
        <dbReference type="ARBA" id="ARBA00022801"/>
    </source>
</evidence>
<dbReference type="GO" id="GO:0006508">
    <property type="term" value="P:proteolysis"/>
    <property type="evidence" value="ECO:0007669"/>
    <property type="project" value="UniProtKB-KW"/>
</dbReference>
<keyword evidence="8" id="KW-1185">Reference proteome</keyword>
<dbReference type="InterPro" id="IPR000209">
    <property type="entry name" value="Peptidase_S8/S53_dom"/>
</dbReference>
<dbReference type="OrthoDB" id="9798386at2"/>
<evidence type="ECO:0000313" key="7">
    <source>
        <dbReference type="EMBL" id="RLQ94846.1"/>
    </source>
</evidence>
<dbReference type="SUPFAM" id="SSF52743">
    <property type="entry name" value="Subtilisin-like"/>
    <property type="match status" value="1"/>
</dbReference>
<dbReference type="Pfam" id="PF00082">
    <property type="entry name" value="Peptidase_S8"/>
    <property type="match status" value="1"/>
</dbReference>
<keyword evidence="2 5" id="KW-0645">Protease</keyword>
<feature type="active site" description="Charge relay system" evidence="5">
    <location>
        <position position="55"/>
    </location>
</feature>
<dbReference type="GO" id="GO:0004252">
    <property type="term" value="F:serine-type endopeptidase activity"/>
    <property type="evidence" value="ECO:0007669"/>
    <property type="project" value="UniProtKB-UniRule"/>
</dbReference>
<dbReference type="InterPro" id="IPR023827">
    <property type="entry name" value="Peptidase_S8_Asp-AS"/>
</dbReference>
<evidence type="ECO:0000256" key="5">
    <source>
        <dbReference type="PROSITE-ProRule" id="PRU01240"/>
    </source>
</evidence>
<evidence type="ECO:0000256" key="2">
    <source>
        <dbReference type="ARBA" id="ARBA00022670"/>
    </source>
</evidence>
<dbReference type="PROSITE" id="PS00136">
    <property type="entry name" value="SUBTILASE_ASP"/>
    <property type="match status" value="1"/>
</dbReference>
<gene>
    <name evidence="7" type="ORF">D9X91_12715</name>
</gene>
<sequence length="298" mass="32211">MKKKSLIITVLLLVAFSVAFFIGTKYSHGEQSIKLISGNNYFPYKGKTPDIGIIDTGIQTTHQYLEESNIDQYYLDDLSKTSQQMHGTMVAGILARQNKGTGTLPNAHIISIQAGTDMGMTSKQLASAIYLAVKKGVKVLNISMGTTKNEPILEESVSNAIHHGVIIVASNGNKASEKKYYPASYSGVINVGAIAGNSKVINPSDIGKVDIFAPGNDIKTIMPNRKELIKFDGNSAATPLVASAAALIINENPNLDPEEVKKIIIQTAKINKEDNQSIPVLDVSKAIKRAKEEKKNEK</sequence>
<accession>A0A3L7JVR9</accession>
<keyword evidence="3 5" id="KW-0378">Hydrolase</keyword>
<evidence type="ECO:0000313" key="8">
    <source>
        <dbReference type="Proteomes" id="UP000276770"/>
    </source>
</evidence>
<feature type="active site" description="Charge relay system" evidence="5">
    <location>
        <position position="235"/>
    </location>
</feature>
<dbReference type="Gene3D" id="3.40.50.200">
    <property type="entry name" value="Peptidase S8/S53 domain"/>
    <property type="match status" value="1"/>
</dbReference>